<keyword evidence="2" id="KW-1185">Reference proteome</keyword>
<comment type="caution">
    <text evidence="1">The sequence shown here is derived from an EMBL/GenBank/DDBJ whole genome shotgun (WGS) entry which is preliminary data.</text>
</comment>
<dbReference type="AlphaFoldDB" id="A0A834NY52"/>
<sequence length="91" mass="9774">MIALSYSMLLPSTFGDAARSGSTVEVPRRTIGHMPSVSGHRYRQRRPQEKTPSEILIIGLEQPSGVIGVGGNVVTPQRPILLSLSKTGNGY</sequence>
<proteinExistence type="predicted"/>
<accession>A0A834NY52</accession>
<protein>
    <submittedName>
        <fullName evidence="1">Uncharacterized protein</fullName>
    </submittedName>
</protein>
<dbReference type="Proteomes" id="UP000600918">
    <property type="component" value="Unassembled WGS sequence"/>
</dbReference>
<gene>
    <name evidence="1" type="ORF">H0235_009198</name>
</gene>
<evidence type="ECO:0000313" key="1">
    <source>
        <dbReference type="EMBL" id="KAF7421362.1"/>
    </source>
</evidence>
<organism evidence="1 2">
    <name type="scientific">Vespula pensylvanica</name>
    <name type="common">Western yellow jacket</name>
    <name type="synonym">Wasp</name>
    <dbReference type="NCBI Taxonomy" id="30213"/>
    <lineage>
        <taxon>Eukaryota</taxon>
        <taxon>Metazoa</taxon>
        <taxon>Ecdysozoa</taxon>
        <taxon>Arthropoda</taxon>
        <taxon>Hexapoda</taxon>
        <taxon>Insecta</taxon>
        <taxon>Pterygota</taxon>
        <taxon>Neoptera</taxon>
        <taxon>Endopterygota</taxon>
        <taxon>Hymenoptera</taxon>
        <taxon>Apocrita</taxon>
        <taxon>Aculeata</taxon>
        <taxon>Vespoidea</taxon>
        <taxon>Vespidae</taxon>
        <taxon>Vespinae</taxon>
        <taxon>Vespula</taxon>
    </lineage>
</organism>
<reference evidence="1" key="1">
    <citation type="journal article" date="2020" name="G3 (Bethesda)">
        <title>High-Quality Assemblies for Three Invasive Social Wasps from the &lt;i&gt;Vespula&lt;/i&gt; Genus.</title>
        <authorList>
            <person name="Harrop T.W.R."/>
            <person name="Guhlin J."/>
            <person name="McLaughlin G.M."/>
            <person name="Permina E."/>
            <person name="Stockwell P."/>
            <person name="Gilligan J."/>
            <person name="Le Lec M.F."/>
            <person name="Gruber M.A.M."/>
            <person name="Quinn O."/>
            <person name="Lovegrove M."/>
            <person name="Duncan E.J."/>
            <person name="Remnant E.J."/>
            <person name="Van Eeckhoven J."/>
            <person name="Graham B."/>
            <person name="Knapp R.A."/>
            <person name="Langford K.W."/>
            <person name="Kronenberg Z."/>
            <person name="Press M.O."/>
            <person name="Eacker S.M."/>
            <person name="Wilson-Rankin E.E."/>
            <person name="Purcell J."/>
            <person name="Lester P.J."/>
            <person name="Dearden P.K."/>
        </authorList>
    </citation>
    <scope>NUCLEOTIDE SEQUENCE</scope>
    <source>
        <strain evidence="1">Volc-1</strain>
    </source>
</reference>
<name>A0A834NY52_VESPE</name>
<evidence type="ECO:0000313" key="2">
    <source>
        <dbReference type="Proteomes" id="UP000600918"/>
    </source>
</evidence>
<dbReference type="EMBL" id="JACSDY010000008">
    <property type="protein sequence ID" value="KAF7421362.1"/>
    <property type="molecule type" value="Genomic_DNA"/>
</dbReference>